<feature type="domain" description="LysM" evidence="5">
    <location>
        <begin position="169"/>
        <end position="217"/>
    </location>
</feature>
<sequence length="230" mass="24647">MRCITGLFAASVLVSFVEAAPRVRQREQAGTTPRYSYDPNTTAYCVWWIDSDGTWTCEDVKDIFGLETEDFIRWNPSLTTSSCAANLPANTSYCVSSMDFLSFPPPPSPALPAPASFTASTSISTLTSPIPIPTIPGGTHHTPATTTTRHAVVETPTPAQEGMIPGCTKFYKTKKGDTCFFVCISNGIALPDFVRYNPEVGRVDDCGKLRAGVYVCVGADDVPVMTLGGG</sequence>
<dbReference type="InterPro" id="IPR018392">
    <property type="entry name" value="LysM"/>
</dbReference>
<organism evidence="6 7">
    <name type="scientific">Echria macrotheca</name>
    <dbReference type="NCBI Taxonomy" id="438768"/>
    <lineage>
        <taxon>Eukaryota</taxon>
        <taxon>Fungi</taxon>
        <taxon>Dikarya</taxon>
        <taxon>Ascomycota</taxon>
        <taxon>Pezizomycotina</taxon>
        <taxon>Sordariomycetes</taxon>
        <taxon>Sordariomycetidae</taxon>
        <taxon>Sordariales</taxon>
        <taxon>Schizotheciaceae</taxon>
        <taxon>Echria</taxon>
    </lineage>
</organism>
<keyword evidence="2" id="KW-0843">Virulence</keyword>
<dbReference type="PANTHER" id="PTHR34997:SF1">
    <property type="entry name" value="PEPTIDOGLYCAN-BINDING LYSIN DOMAIN"/>
    <property type="match status" value="1"/>
</dbReference>
<keyword evidence="4" id="KW-0732">Signal</keyword>
<dbReference type="PANTHER" id="PTHR34997">
    <property type="entry name" value="AM15"/>
    <property type="match status" value="1"/>
</dbReference>
<dbReference type="Gene3D" id="3.10.350.10">
    <property type="entry name" value="LysM domain"/>
    <property type="match status" value="2"/>
</dbReference>
<comment type="caution">
    <text evidence="6">The sequence shown here is derived from an EMBL/GenBank/DDBJ whole genome shotgun (WGS) entry which is preliminary data.</text>
</comment>
<feature type="chain" id="PRO_5042507112" description="LysM domain-containing protein" evidence="4">
    <location>
        <begin position="20"/>
        <end position="230"/>
    </location>
</feature>
<evidence type="ECO:0000256" key="3">
    <source>
        <dbReference type="ARBA" id="ARBA00044955"/>
    </source>
</evidence>
<dbReference type="InterPro" id="IPR052210">
    <property type="entry name" value="LysM1-like"/>
</dbReference>
<dbReference type="CDD" id="cd00118">
    <property type="entry name" value="LysM"/>
    <property type="match status" value="1"/>
</dbReference>
<evidence type="ECO:0000259" key="5">
    <source>
        <dbReference type="PROSITE" id="PS51782"/>
    </source>
</evidence>
<proteinExistence type="inferred from homology"/>
<accession>A0AAJ0BAU2</accession>
<keyword evidence="7" id="KW-1185">Reference proteome</keyword>
<evidence type="ECO:0000256" key="4">
    <source>
        <dbReference type="SAM" id="SignalP"/>
    </source>
</evidence>
<evidence type="ECO:0000313" key="6">
    <source>
        <dbReference type="EMBL" id="KAK1753919.1"/>
    </source>
</evidence>
<dbReference type="Proteomes" id="UP001239445">
    <property type="component" value="Unassembled WGS sequence"/>
</dbReference>
<dbReference type="SUPFAM" id="SSF54106">
    <property type="entry name" value="LysM domain"/>
    <property type="match status" value="1"/>
</dbReference>
<comment type="similarity">
    <text evidence="3">Belongs to the secreted LysM effector family.</text>
</comment>
<gene>
    <name evidence="6" type="ORF">QBC47DRAFT_403313</name>
</gene>
<dbReference type="EMBL" id="MU839836">
    <property type="protein sequence ID" value="KAK1753919.1"/>
    <property type="molecule type" value="Genomic_DNA"/>
</dbReference>
<dbReference type="GO" id="GO:0008061">
    <property type="term" value="F:chitin binding"/>
    <property type="evidence" value="ECO:0007669"/>
    <property type="project" value="UniProtKB-KW"/>
</dbReference>
<protein>
    <recommendedName>
        <fullName evidence="5">LysM domain-containing protein</fullName>
    </recommendedName>
</protein>
<evidence type="ECO:0000256" key="2">
    <source>
        <dbReference type="ARBA" id="ARBA00023026"/>
    </source>
</evidence>
<feature type="signal peptide" evidence="4">
    <location>
        <begin position="1"/>
        <end position="19"/>
    </location>
</feature>
<evidence type="ECO:0000256" key="1">
    <source>
        <dbReference type="ARBA" id="ARBA00022669"/>
    </source>
</evidence>
<keyword evidence="1" id="KW-0147">Chitin-binding</keyword>
<evidence type="ECO:0000313" key="7">
    <source>
        <dbReference type="Proteomes" id="UP001239445"/>
    </source>
</evidence>
<dbReference type="AlphaFoldDB" id="A0AAJ0BAU2"/>
<dbReference type="InterPro" id="IPR036779">
    <property type="entry name" value="LysM_dom_sf"/>
</dbReference>
<reference evidence="6" key="1">
    <citation type="submission" date="2023-06" db="EMBL/GenBank/DDBJ databases">
        <title>Genome-scale phylogeny and comparative genomics of the fungal order Sordariales.</title>
        <authorList>
            <consortium name="Lawrence Berkeley National Laboratory"/>
            <person name="Hensen N."/>
            <person name="Bonometti L."/>
            <person name="Westerberg I."/>
            <person name="Brannstrom I.O."/>
            <person name="Guillou S."/>
            <person name="Cros-Aarteil S."/>
            <person name="Calhoun S."/>
            <person name="Haridas S."/>
            <person name="Kuo A."/>
            <person name="Mondo S."/>
            <person name="Pangilinan J."/>
            <person name="Riley R."/>
            <person name="Labutti K."/>
            <person name="Andreopoulos B."/>
            <person name="Lipzen A."/>
            <person name="Chen C."/>
            <person name="Yanf M."/>
            <person name="Daum C."/>
            <person name="Ng V."/>
            <person name="Clum A."/>
            <person name="Steindorff A."/>
            <person name="Ohm R."/>
            <person name="Martin F."/>
            <person name="Silar P."/>
            <person name="Natvig D."/>
            <person name="Lalanne C."/>
            <person name="Gautier V."/>
            <person name="Ament-Velasquez S.L."/>
            <person name="Kruys A."/>
            <person name="Hutchinson M.I."/>
            <person name="Powell A.J."/>
            <person name="Barry K."/>
            <person name="Miller A.N."/>
            <person name="Grigoriev I.V."/>
            <person name="Debuchy R."/>
            <person name="Gladieux P."/>
            <person name="Thoren M.H."/>
            <person name="Johannesson H."/>
        </authorList>
    </citation>
    <scope>NUCLEOTIDE SEQUENCE</scope>
    <source>
        <strain evidence="6">PSN4</strain>
    </source>
</reference>
<name>A0AAJ0BAU2_9PEZI</name>
<dbReference type="PROSITE" id="PS51782">
    <property type="entry name" value="LYSM"/>
    <property type="match status" value="1"/>
</dbReference>